<organism evidence="1 2">
    <name type="scientific">Candidatus Woesebacteria bacterium GW2011_GWA1_39_21</name>
    <dbReference type="NCBI Taxonomy" id="1618550"/>
    <lineage>
        <taxon>Bacteria</taxon>
        <taxon>Candidatus Woeseibacteriota</taxon>
    </lineage>
</organism>
<dbReference type="STRING" id="1618550.UT39_C0014G0025"/>
<dbReference type="AlphaFoldDB" id="A0A0G0NDE3"/>
<accession>A0A0G0NDE3</accession>
<evidence type="ECO:0000313" key="2">
    <source>
        <dbReference type="Proteomes" id="UP000034246"/>
    </source>
</evidence>
<gene>
    <name evidence="1" type="ORF">UT39_C0014G0025</name>
</gene>
<comment type="caution">
    <text evidence="1">The sequence shown here is derived from an EMBL/GenBank/DDBJ whole genome shotgun (WGS) entry which is preliminary data.</text>
</comment>
<reference evidence="1 2" key="1">
    <citation type="journal article" date="2015" name="Nature">
        <title>rRNA introns, odd ribosomes, and small enigmatic genomes across a large radiation of phyla.</title>
        <authorList>
            <person name="Brown C.T."/>
            <person name="Hug L.A."/>
            <person name="Thomas B.C."/>
            <person name="Sharon I."/>
            <person name="Castelle C.J."/>
            <person name="Singh A."/>
            <person name="Wilkins M.J."/>
            <person name="Williams K.H."/>
            <person name="Banfield J.F."/>
        </authorList>
    </citation>
    <scope>NUCLEOTIDE SEQUENCE [LARGE SCALE GENOMIC DNA]</scope>
</reference>
<sequence>MKVLILYQIKLLLNFSAKPTDFSPWMKQESNLVDKIPWALARGSLFSSFGVSHLPRFSKLRLTRIFFGKLVQLSAEITNITDTGLSFSVASKQFSMAQISCRVTDKQQPLALKNGQTVTVKGVVGGQTIGVIDVSNCSVVQ</sequence>
<evidence type="ECO:0000313" key="1">
    <source>
        <dbReference type="EMBL" id="KKR10836.1"/>
    </source>
</evidence>
<dbReference type="Proteomes" id="UP000034246">
    <property type="component" value="Unassembled WGS sequence"/>
</dbReference>
<name>A0A0G0NDE3_9BACT</name>
<proteinExistence type="predicted"/>
<protein>
    <submittedName>
        <fullName evidence="1">Uncharacterized protein</fullName>
    </submittedName>
</protein>
<dbReference type="EMBL" id="LBWP01000014">
    <property type="protein sequence ID" value="KKR10836.1"/>
    <property type="molecule type" value="Genomic_DNA"/>
</dbReference>